<keyword evidence="4" id="KW-1185">Reference proteome</keyword>
<protein>
    <submittedName>
        <fullName evidence="3">Uncharacterized protein</fullName>
    </submittedName>
</protein>
<organism evidence="3 4">
    <name type="scientific">Cryptosporidium parvum (strain Iowa II)</name>
    <dbReference type="NCBI Taxonomy" id="353152"/>
    <lineage>
        <taxon>Eukaryota</taxon>
        <taxon>Sar</taxon>
        <taxon>Alveolata</taxon>
        <taxon>Apicomplexa</taxon>
        <taxon>Conoidasida</taxon>
        <taxon>Coccidia</taxon>
        <taxon>Eucoccidiorida</taxon>
        <taxon>Eimeriorina</taxon>
        <taxon>Cryptosporidiidae</taxon>
        <taxon>Cryptosporidium</taxon>
    </lineage>
</organism>
<dbReference type="AlphaFoldDB" id="Q5CZ17"/>
<dbReference type="OMA" id="EISIECM"/>
<dbReference type="InterPro" id="IPR028133">
    <property type="entry name" value="Dynamitin"/>
</dbReference>
<reference evidence="3 4" key="1">
    <citation type="journal article" date="2004" name="Science">
        <title>Complete genome sequence of the apicomplexan, Cryptosporidium parvum.</title>
        <authorList>
            <person name="Abrahamsen M.S."/>
            <person name="Templeton T.J."/>
            <person name="Enomoto S."/>
            <person name="Abrahante J.E."/>
            <person name="Zhu G."/>
            <person name="Lancto C.A."/>
            <person name="Deng M."/>
            <person name="Liu C."/>
            <person name="Widmer G."/>
            <person name="Tzipori S."/>
            <person name="Buck G.A."/>
            <person name="Xu P."/>
            <person name="Bankier A.T."/>
            <person name="Dear P.H."/>
            <person name="Konfortov B.A."/>
            <person name="Spriggs H.F."/>
            <person name="Iyer L."/>
            <person name="Anantharaman V."/>
            <person name="Aravind L."/>
            <person name="Kapur V."/>
        </authorList>
    </citation>
    <scope>NUCLEOTIDE SEQUENCE [LARGE SCALE GENOMIC DNA]</scope>
    <source>
        <strain evidence="4">Iowa II</strain>
    </source>
</reference>
<name>Q5CZ17_CRYPI</name>
<dbReference type="Proteomes" id="UP000006726">
    <property type="component" value="Chromosome 7"/>
</dbReference>
<dbReference type="RefSeq" id="XP_628213.1">
    <property type="nucleotide sequence ID" value="XM_628211.1"/>
</dbReference>
<keyword evidence="2" id="KW-0963">Cytoplasm</keyword>
<dbReference type="EMBL" id="AAEE01000001">
    <property type="protein sequence ID" value="EAK90666.1"/>
    <property type="molecule type" value="Genomic_DNA"/>
</dbReference>
<accession>Q5CZ17</accession>
<dbReference type="OrthoDB" id="4977at2759"/>
<evidence type="ECO:0000313" key="4">
    <source>
        <dbReference type="Proteomes" id="UP000006726"/>
    </source>
</evidence>
<dbReference type="GO" id="GO:0005737">
    <property type="term" value="C:cytoplasm"/>
    <property type="evidence" value="ECO:0007669"/>
    <property type="project" value="UniProtKB-SubCell"/>
</dbReference>
<comment type="caution">
    <text evidence="3">The sequence shown here is derived from an EMBL/GenBank/DDBJ whole genome shotgun (WGS) entry which is preliminary data.</text>
</comment>
<dbReference type="GO" id="GO:0007017">
    <property type="term" value="P:microtubule-based process"/>
    <property type="evidence" value="ECO:0007669"/>
    <property type="project" value="InterPro"/>
</dbReference>
<dbReference type="GeneID" id="3371763"/>
<dbReference type="GO" id="GO:0005869">
    <property type="term" value="C:dynactin complex"/>
    <property type="evidence" value="ECO:0007669"/>
    <property type="project" value="InterPro"/>
</dbReference>
<gene>
    <name evidence="3" type="ORF">cgd7_190</name>
</gene>
<dbReference type="KEGG" id="cpv:cgd7_190"/>
<feature type="non-terminal residue" evidence="3">
    <location>
        <position position="1"/>
    </location>
</feature>
<sequence>FDDQSKKHKFFQYINSVGKSTSGEGVEDKEQEIEISIECMKDNSESILDLKNLLELERRVYEVESRIGVDRLSEMPYSDIQSAIHNISQRLSLLDTNRLEGIFRRVQVGFDLNNQRSERIYS</sequence>
<dbReference type="Pfam" id="PF04912">
    <property type="entry name" value="Dynamitin"/>
    <property type="match status" value="1"/>
</dbReference>
<evidence type="ECO:0000256" key="2">
    <source>
        <dbReference type="ARBA" id="ARBA00022490"/>
    </source>
</evidence>
<dbReference type="InParanoid" id="Q5CZ17"/>
<proteinExistence type="predicted"/>
<evidence type="ECO:0000313" key="3">
    <source>
        <dbReference type="EMBL" id="EAK90666.1"/>
    </source>
</evidence>
<comment type="subcellular location">
    <subcellularLocation>
        <location evidence="1">Cytoplasm</location>
    </subcellularLocation>
</comment>
<evidence type="ECO:0000256" key="1">
    <source>
        <dbReference type="ARBA" id="ARBA00004496"/>
    </source>
</evidence>